<evidence type="ECO:0000256" key="1">
    <source>
        <dbReference type="SAM" id="Coils"/>
    </source>
</evidence>
<reference evidence="2" key="1">
    <citation type="submission" date="2023-06" db="EMBL/GenBank/DDBJ databases">
        <authorList>
            <consortium name="Lawrence Berkeley National Laboratory"/>
            <person name="Ahrendt S."/>
            <person name="Sahu N."/>
            <person name="Indic B."/>
            <person name="Wong-Bajracharya J."/>
            <person name="Merenyi Z."/>
            <person name="Ke H.-M."/>
            <person name="Monk M."/>
            <person name="Kocsube S."/>
            <person name="Drula E."/>
            <person name="Lipzen A."/>
            <person name="Balint B."/>
            <person name="Henrissat B."/>
            <person name="Andreopoulos B."/>
            <person name="Martin F.M."/>
            <person name="Harder C.B."/>
            <person name="Rigling D."/>
            <person name="Ford K.L."/>
            <person name="Foster G.D."/>
            <person name="Pangilinan J."/>
            <person name="Papanicolaou A."/>
            <person name="Barry K."/>
            <person name="LaButti K."/>
            <person name="Viragh M."/>
            <person name="Koriabine M."/>
            <person name="Yan M."/>
            <person name="Riley R."/>
            <person name="Champramary S."/>
            <person name="Plett K.L."/>
            <person name="Tsai I.J."/>
            <person name="Slot J."/>
            <person name="Sipos G."/>
            <person name="Plett J."/>
            <person name="Nagy L.G."/>
            <person name="Grigoriev I.V."/>
        </authorList>
    </citation>
    <scope>NUCLEOTIDE SEQUENCE</scope>
    <source>
        <strain evidence="2">FPL87.14</strain>
    </source>
</reference>
<name>A0AA39JLD8_9AGAR</name>
<keyword evidence="3" id="KW-1185">Reference proteome</keyword>
<dbReference type="InterPro" id="IPR021842">
    <property type="entry name" value="DUF3435"/>
</dbReference>
<organism evidence="2 3">
    <name type="scientific">Armillaria borealis</name>
    <dbReference type="NCBI Taxonomy" id="47425"/>
    <lineage>
        <taxon>Eukaryota</taxon>
        <taxon>Fungi</taxon>
        <taxon>Dikarya</taxon>
        <taxon>Basidiomycota</taxon>
        <taxon>Agaricomycotina</taxon>
        <taxon>Agaricomycetes</taxon>
        <taxon>Agaricomycetidae</taxon>
        <taxon>Agaricales</taxon>
        <taxon>Marasmiineae</taxon>
        <taxon>Physalacriaceae</taxon>
        <taxon>Armillaria</taxon>
    </lineage>
</organism>
<dbReference type="Proteomes" id="UP001175226">
    <property type="component" value="Unassembled WGS sequence"/>
</dbReference>
<dbReference type="EMBL" id="JAUEPT010000018">
    <property type="protein sequence ID" value="KAK0444773.1"/>
    <property type="molecule type" value="Genomic_DNA"/>
</dbReference>
<keyword evidence="1" id="KW-0175">Coiled coil</keyword>
<dbReference type="AlphaFoldDB" id="A0AA39JLD8"/>
<sequence length="1136" mass="128424">MVLRPAIGKLSRVEVYTTRTADPDTKEEEEKYLFGKVFTKQYSPSALQQHARLEATWKECSKAQAPGNQYQIPEEINPQSAMPPRAGFIKFTQYLALCTEGRLGPFAVKKTIRTLMASLFGIWRRKALQVVPQDTRQQVYAYIDSEELQRIAPLETKERDKHFLSARDFDIMASGIFEDVDGFRTSRMMIQVLHALLLQSLSSERPGAIVESSSRRGTNQALLWRDYEFHIIPNPDDPHSPLIIIRLRIHHLKGYCKDDAKHKDLILMPETESRVFCPVSSAVAMAIEDNVFPDVKTVEEIFHPKIPPTEHHILIMYPEAAAKPVLRSEIFDGLVWITSPTRALTYNILAGHLRRVSMNKGFIHHVTCYCCRRGASNRISREMTAQDRSTLMGHVEGSKKFDNHYKSRLIDADLGAVFQGRDANVEYVEAAKVLSDMSSRRDENAPTELTAAGKAALLAEPELVEMDVERKKVAGLIQSASKQLTCADVNEESKSELEVQIASLRQEKKKLDLKYTRAFRREAEKRAVELWTEHFHAQSTRQLTGQSTNITVLPITKGKENTASSLVAQRRKAPSDQAALRNEAIDTLFQEVYGDNAKPSSANNAIIDFVNKYLVLTTHPRTKLIVCYPGEGLTDDSKCAICGKESSAMRQIGKHLHDCLQKQKSTEAQDNANDNYQPNPCLWQDCFSGSTIWSTREAYIKHIAQHTKMLTQPVPKAGGVKRQCLWVDEIVCGKEDSKYTSTDWAVHFAQEHGLNTCATIAVDHCTQCGLWFEDEVGDRSVWEDHCVYHYNDQFSSFQERAEGNIDLQPRGVGIHDSDNVVVFDPSDGLGGSHPELYGYIEQNVAVVPLYCPYCVFDETLAPSKRMHQFRDNGVFSRHMFAQHVGGLTQLTMCPVPSCGTHSFTPFDLLYHLVAFHRLPIMGTARPKVGTGTRNERRLTLPVLGDDGQVVIKKATPARSTEKVTISQYYRCAGCYSILVDIHKHLAGAKLTSQCRQRGRYTPVLKDGTPVGEQECFDYSTVDASLAGSTSKRGRNHYCEICTQQFFDIREHLPKNCSAEFFRIKNESHRHARNGIRYRFVDWERKQRQTPLETIRASTSILRDMAAVLPQQLQDAMDMVLKDTLRITEKALGMMID</sequence>
<evidence type="ECO:0000313" key="2">
    <source>
        <dbReference type="EMBL" id="KAK0444773.1"/>
    </source>
</evidence>
<proteinExistence type="predicted"/>
<evidence type="ECO:0000313" key="3">
    <source>
        <dbReference type="Proteomes" id="UP001175226"/>
    </source>
</evidence>
<evidence type="ECO:0008006" key="4">
    <source>
        <dbReference type="Google" id="ProtNLM"/>
    </source>
</evidence>
<gene>
    <name evidence="2" type="ORF">EV421DRAFT_369151</name>
</gene>
<protein>
    <recommendedName>
        <fullName evidence="4">C2H2-type domain-containing protein</fullName>
    </recommendedName>
</protein>
<dbReference type="Pfam" id="PF11917">
    <property type="entry name" value="DUF3435"/>
    <property type="match status" value="1"/>
</dbReference>
<comment type="caution">
    <text evidence="2">The sequence shown here is derived from an EMBL/GenBank/DDBJ whole genome shotgun (WGS) entry which is preliminary data.</text>
</comment>
<accession>A0AA39JLD8</accession>
<dbReference type="PANTHER" id="PTHR37535">
    <property type="entry name" value="FLUG DOMAIN PROTEIN"/>
    <property type="match status" value="1"/>
</dbReference>
<feature type="coiled-coil region" evidence="1">
    <location>
        <begin position="487"/>
        <end position="514"/>
    </location>
</feature>
<dbReference type="PANTHER" id="PTHR37535:SF3">
    <property type="entry name" value="FLUG DOMAIN-CONTAINING PROTEIN"/>
    <property type="match status" value="1"/>
</dbReference>